<dbReference type="PANTHER" id="PTHR43072:SF36">
    <property type="entry name" value="RIBOSOMAL-PROTEIN-ALANINE ACETYLTRANSFERASE"/>
    <property type="match status" value="1"/>
</dbReference>
<dbReference type="Pfam" id="PF00583">
    <property type="entry name" value="Acetyltransf_1"/>
    <property type="match status" value="1"/>
</dbReference>
<dbReference type="InterPro" id="IPR000182">
    <property type="entry name" value="GNAT_dom"/>
</dbReference>
<evidence type="ECO:0000313" key="3">
    <source>
        <dbReference type="Proteomes" id="UP001597458"/>
    </source>
</evidence>
<protein>
    <submittedName>
        <fullName evidence="2">N-acetyltransferase family protein</fullName>
    </submittedName>
</protein>
<feature type="domain" description="N-acetyltransferase" evidence="1">
    <location>
        <begin position="4"/>
        <end position="161"/>
    </location>
</feature>
<dbReference type="PROSITE" id="PS51186">
    <property type="entry name" value="GNAT"/>
    <property type="match status" value="1"/>
</dbReference>
<dbReference type="EMBL" id="JBHUMR010000006">
    <property type="protein sequence ID" value="MFD2616121.1"/>
    <property type="molecule type" value="Genomic_DNA"/>
</dbReference>
<comment type="caution">
    <text evidence="2">The sequence shown here is derived from an EMBL/GenBank/DDBJ whole genome shotgun (WGS) entry which is preliminary data.</text>
</comment>
<dbReference type="PANTHER" id="PTHR43072">
    <property type="entry name" value="N-ACETYLTRANSFERASE"/>
    <property type="match status" value="1"/>
</dbReference>
<accession>A0ABW5PLH2</accession>
<gene>
    <name evidence="2" type="ORF">ACFSTF_02165</name>
</gene>
<dbReference type="SUPFAM" id="SSF55729">
    <property type="entry name" value="Acyl-CoA N-acyltransferases (Nat)"/>
    <property type="match status" value="1"/>
</dbReference>
<dbReference type="Proteomes" id="UP001597458">
    <property type="component" value="Unassembled WGS sequence"/>
</dbReference>
<evidence type="ECO:0000313" key="2">
    <source>
        <dbReference type="EMBL" id="MFD2616121.1"/>
    </source>
</evidence>
<sequence length="164" mass="19004">MILLKIRDAVLDDLPAMLSIYNDAIVKLTSTFDLDKQTYEQRKIWFDHHGDRFPLIVAEINDEVVGYCSLSPYRQKLAYAQTVELSIYVSESYRRQGIGKALMSEILQRAHELGYHTVISGIVGGNMGSIQLHERFGFIYIGCFKEVGYKFNAYRDVHFYQYMI</sequence>
<reference evidence="3" key="1">
    <citation type="journal article" date="2019" name="Int. J. Syst. Evol. Microbiol.">
        <title>The Global Catalogue of Microorganisms (GCM) 10K type strain sequencing project: providing services to taxonomists for standard genome sequencing and annotation.</title>
        <authorList>
            <consortium name="The Broad Institute Genomics Platform"/>
            <consortium name="The Broad Institute Genome Sequencing Center for Infectious Disease"/>
            <person name="Wu L."/>
            <person name="Ma J."/>
        </authorList>
    </citation>
    <scope>NUCLEOTIDE SEQUENCE [LARGE SCALE GENOMIC DNA]</scope>
    <source>
        <strain evidence="3">TISTR 2241</strain>
    </source>
</reference>
<evidence type="ECO:0000259" key="1">
    <source>
        <dbReference type="PROSITE" id="PS51186"/>
    </source>
</evidence>
<name>A0ABW5PLH2_9BACI</name>
<dbReference type="InterPro" id="IPR016181">
    <property type="entry name" value="Acyl_CoA_acyltransferase"/>
</dbReference>
<dbReference type="RefSeq" id="WP_373681544.1">
    <property type="nucleotide sequence ID" value="NZ_JBHUMR010000006.1"/>
</dbReference>
<organism evidence="2 3">
    <name type="scientific">Terrilactibacillus laevilacticus</name>
    <dbReference type="NCBI Taxonomy" id="1380157"/>
    <lineage>
        <taxon>Bacteria</taxon>
        <taxon>Bacillati</taxon>
        <taxon>Bacillota</taxon>
        <taxon>Bacilli</taxon>
        <taxon>Bacillales</taxon>
        <taxon>Bacillaceae</taxon>
        <taxon>Terrilactibacillus</taxon>
    </lineage>
</organism>
<keyword evidence="3" id="KW-1185">Reference proteome</keyword>
<dbReference type="Gene3D" id="3.40.630.30">
    <property type="match status" value="1"/>
</dbReference>
<dbReference type="CDD" id="cd04301">
    <property type="entry name" value="NAT_SF"/>
    <property type="match status" value="1"/>
</dbReference>
<proteinExistence type="predicted"/>